<dbReference type="PIRSF" id="PIRSF001084">
    <property type="entry name" value="B-galactosidase"/>
    <property type="match status" value="1"/>
</dbReference>
<feature type="binding site" evidence="11">
    <location>
        <position position="151"/>
    </location>
    <ligand>
        <name>Zn(2+)</name>
        <dbReference type="ChEBI" id="CHEBI:29105"/>
    </ligand>
</feature>
<feature type="binding site" evidence="10">
    <location>
        <position position="141"/>
    </location>
    <ligand>
        <name>substrate</name>
    </ligand>
</feature>
<dbReference type="Pfam" id="PF08532">
    <property type="entry name" value="Glyco_hydro_42M"/>
    <property type="match status" value="1"/>
</dbReference>
<dbReference type="GO" id="GO:0004565">
    <property type="term" value="F:beta-galactosidase activity"/>
    <property type="evidence" value="ECO:0007669"/>
    <property type="project" value="UniProtKB-EC"/>
</dbReference>
<dbReference type="GO" id="GO:0046872">
    <property type="term" value="F:metal ion binding"/>
    <property type="evidence" value="ECO:0007669"/>
    <property type="project" value="UniProtKB-KW"/>
</dbReference>
<evidence type="ECO:0000256" key="3">
    <source>
        <dbReference type="ARBA" id="ARBA00012756"/>
    </source>
</evidence>
<name>A0A9X2CU48_9BACI</name>
<evidence type="ECO:0000259" key="14">
    <source>
        <dbReference type="Pfam" id="PF08533"/>
    </source>
</evidence>
<evidence type="ECO:0000256" key="8">
    <source>
        <dbReference type="PIRNR" id="PIRNR001084"/>
    </source>
</evidence>
<keyword evidence="16" id="KW-1185">Reference proteome</keyword>
<dbReference type="GO" id="GO:0009341">
    <property type="term" value="C:beta-galactosidase complex"/>
    <property type="evidence" value="ECO:0007669"/>
    <property type="project" value="InterPro"/>
</dbReference>
<dbReference type="InterPro" id="IPR013738">
    <property type="entry name" value="Beta_galactosidase_Trimer"/>
</dbReference>
<feature type="binding site" evidence="10">
    <location>
        <position position="103"/>
    </location>
    <ligand>
        <name>substrate</name>
    </ligand>
</feature>
<keyword evidence="7 8" id="KW-0326">Glycosidase</keyword>
<evidence type="ECO:0000313" key="16">
    <source>
        <dbReference type="Proteomes" id="UP001139150"/>
    </source>
</evidence>
<comment type="catalytic activity">
    <reaction evidence="1 8">
        <text>Hydrolysis of terminal non-reducing beta-D-galactose residues in beta-D-galactosides.</text>
        <dbReference type="EC" id="3.2.1.23"/>
    </reaction>
</comment>
<evidence type="ECO:0000256" key="10">
    <source>
        <dbReference type="PIRSR" id="PIRSR001084-2"/>
    </source>
</evidence>
<dbReference type="PANTHER" id="PTHR36447:SF2">
    <property type="entry name" value="BETA-GALACTOSIDASE YESZ"/>
    <property type="match status" value="1"/>
</dbReference>
<dbReference type="SUPFAM" id="SSF52317">
    <property type="entry name" value="Class I glutamine amidotransferase-like"/>
    <property type="match status" value="1"/>
</dbReference>
<evidence type="ECO:0000256" key="11">
    <source>
        <dbReference type="PIRSR" id="PIRSR001084-3"/>
    </source>
</evidence>
<dbReference type="InterPro" id="IPR003476">
    <property type="entry name" value="Glyco_hydro_42"/>
</dbReference>
<comment type="caution">
    <text evidence="15">The sequence shown here is derived from an EMBL/GenBank/DDBJ whole genome shotgun (WGS) entry which is preliminary data.</text>
</comment>
<organism evidence="15 16">
    <name type="scientific">Halalkalibacter alkaliphilus</name>
    <dbReference type="NCBI Taxonomy" id="2917993"/>
    <lineage>
        <taxon>Bacteria</taxon>
        <taxon>Bacillati</taxon>
        <taxon>Bacillota</taxon>
        <taxon>Bacilli</taxon>
        <taxon>Bacillales</taxon>
        <taxon>Bacillaceae</taxon>
        <taxon>Halalkalibacter</taxon>
    </lineage>
</organism>
<dbReference type="EC" id="3.2.1.23" evidence="3 8"/>
<feature type="binding site" evidence="11">
    <location>
        <position position="153"/>
    </location>
    <ligand>
        <name>Zn(2+)</name>
        <dbReference type="ChEBI" id="CHEBI:29105"/>
    </ligand>
</feature>
<keyword evidence="6 11" id="KW-0862">Zinc</keyword>
<dbReference type="SUPFAM" id="SSF51445">
    <property type="entry name" value="(Trans)glycosidases"/>
    <property type="match status" value="1"/>
</dbReference>
<gene>
    <name evidence="15" type="ORF">MF646_12730</name>
</gene>
<evidence type="ECO:0000256" key="6">
    <source>
        <dbReference type="ARBA" id="ARBA00022833"/>
    </source>
</evidence>
<evidence type="ECO:0000259" key="12">
    <source>
        <dbReference type="Pfam" id="PF02449"/>
    </source>
</evidence>
<dbReference type="Pfam" id="PF08533">
    <property type="entry name" value="Glyco_hydro_42C"/>
    <property type="match status" value="1"/>
</dbReference>
<keyword evidence="4 11" id="KW-0479">Metal-binding</keyword>
<evidence type="ECO:0000256" key="4">
    <source>
        <dbReference type="ARBA" id="ARBA00022723"/>
    </source>
</evidence>
<dbReference type="PANTHER" id="PTHR36447">
    <property type="entry name" value="BETA-GALACTOSIDASE GANA"/>
    <property type="match status" value="1"/>
</dbReference>
<dbReference type="GO" id="GO:0006012">
    <property type="term" value="P:galactose metabolic process"/>
    <property type="evidence" value="ECO:0007669"/>
    <property type="project" value="InterPro"/>
</dbReference>
<dbReference type="InterPro" id="IPR013780">
    <property type="entry name" value="Glyco_hydro_b"/>
</dbReference>
<dbReference type="InterPro" id="IPR013529">
    <property type="entry name" value="Glyco_hydro_42_N"/>
</dbReference>
<dbReference type="Proteomes" id="UP001139150">
    <property type="component" value="Unassembled WGS sequence"/>
</dbReference>
<sequence>MYLGVDYYPEHWPKEMMEQDIQGIKGLGANIVRIGEFAWHLMEKEEGKFDFSFFDEVIEKVKKQGFKVMFGTPTATFPAWLAKKHPTILSEDENGQTRVFGGRRQYCFNSSVYREYSARITRKLVEHYKNEEAIIAWQIDNEFGHEGSDMCYCKQCHSEFQDFLKNKYDTIDQLNETYGTIFWGQTYNDFSEIPIPKKTITTHNPSLQLDWARFRSFSVNRYAHEQTMIVKELKGSHQLVTTNVSGGFFGKWFDHAENVKLMDFVSYDNYPVWGGLTEPITPAAIAMSHDFNRGLLGKNYWIVEELMGAQGHDVIGYLPRPNQAKMWSYQAFAHGCTDLLYFRWRGMTKGAEQFCYGVVDHDNNYGRKYKEVQSVFSDIPQYDDVLQSDIKSEVAALYDYDNIWSWRFQTQSAGFDFSNELLRLYTPFYKKNTNIDVIPVDRDFSQYKVLLVPALQIIDEELAERFKAFAEAGGTIVFTFRAGIKDKNNNIHFKETLPGHVREMAGITIHEIESLSATEGASIIGVGENKEKRSSCSVWRDIITPVTAEVLYRYDDPFYPEAAITRNRYGNGIVYYIGCGAEEHIITDIASEIIENQGVWYIESEEGVEVYKRQMGEKRFYFVMNHTAEEKTYRNVKLQPYESKVIEAGEELKEKQSQETTSLV</sequence>
<evidence type="ECO:0000256" key="1">
    <source>
        <dbReference type="ARBA" id="ARBA00001412"/>
    </source>
</evidence>
<feature type="active site" description="Proton donor" evidence="9">
    <location>
        <position position="142"/>
    </location>
</feature>
<comment type="similarity">
    <text evidence="2 8">Belongs to the glycosyl hydrolase 42 family.</text>
</comment>
<dbReference type="AlphaFoldDB" id="A0A9X2CU48"/>
<evidence type="ECO:0000256" key="5">
    <source>
        <dbReference type="ARBA" id="ARBA00022801"/>
    </source>
</evidence>
<feature type="domain" description="Glycoside hydrolase family 42 N-terminal" evidence="12">
    <location>
        <begin position="6"/>
        <end position="379"/>
    </location>
</feature>
<dbReference type="CDD" id="cd03143">
    <property type="entry name" value="A4_beta-galactosidase_middle_domain"/>
    <property type="match status" value="1"/>
</dbReference>
<evidence type="ECO:0000256" key="7">
    <source>
        <dbReference type="ARBA" id="ARBA00023295"/>
    </source>
</evidence>
<evidence type="ECO:0000313" key="15">
    <source>
        <dbReference type="EMBL" id="MCL7747989.1"/>
    </source>
</evidence>
<accession>A0A9X2CU48</accession>
<feature type="active site" description="Nucleophile" evidence="9">
    <location>
        <position position="304"/>
    </location>
</feature>
<dbReference type="Pfam" id="PF02449">
    <property type="entry name" value="Glyco_hydro_42"/>
    <property type="match status" value="1"/>
</dbReference>
<feature type="domain" description="Beta-galactosidase C-terminal" evidence="14">
    <location>
        <begin position="607"/>
        <end position="647"/>
    </location>
</feature>
<evidence type="ECO:0000256" key="9">
    <source>
        <dbReference type="PIRSR" id="PIRSR001084-1"/>
    </source>
</evidence>
<keyword evidence="5 8" id="KW-0378">Hydrolase</keyword>
<dbReference type="Gene3D" id="2.60.40.1180">
    <property type="entry name" value="Golgi alpha-mannosidase II"/>
    <property type="match status" value="1"/>
</dbReference>
<feature type="domain" description="Beta-galactosidase trimerisation" evidence="13">
    <location>
        <begin position="393"/>
        <end position="599"/>
    </location>
</feature>
<feature type="binding site" evidence="11">
    <location>
        <position position="107"/>
    </location>
    <ligand>
        <name>Zn(2+)</name>
        <dbReference type="ChEBI" id="CHEBI:29105"/>
    </ligand>
</feature>
<dbReference type="EMBL" id="JAKRYL010000012">
    <property type="protein sequence ID" value="MCL7747989.1"/>
    <property type="molecule type" value="Genomic_DNA"/>
</dbReference>
<proteinExistence type="inferred from homology"/>
<protein>
    <recommendedName>
        <fullName evidence="3 8">Beta-galactosidase</fullName>
        <shortName evidence="8">Beta-gal</shortName>
        <ecNumber evidence="3 8">3.2.1.23</ecNumber>
    </recommendedName>
</protein>
<evidence type="ECO:0000259" key="13">
    <source>
        <dbReference type="Pfam" id="PF08532"/>
    </source>
</evidence>
<dbReference type="InterPro" id="IPR017853">
    <property type="entry name" value="GH"/>
</dbReference>
<dbReference type="Gene3D" id="3.40.50.880">
    <property type="match status" value="1"/>
</dbReference>
<feature type="binding site" evidence="11">
    <location>
        <position position="156"/>
    </location>
    <ligand>
        <name>Zn(2+)</name>
        <dbReference type="ChEBI" id="CHEBI:29105"/>
    </ligand>
</feature>
<dbReference type="InterPro" id="IPR013739">
    <property type="entry name" value="Beta_galactosidase_C"/>
</dbReference>
<evidence type="ECO:0000256" key="2">
    <source>
        <dbReference type="ARBA" id="ARBA00005940"/>
    </source>
</evidence>
<dbReference type="Gene3D" id="3.20.20.80">
    <property type="entry name" value="Glycosidases"/>
    <property type="match status" value="1"/>
</dbReference>
<dbReference type="InterPro" id="IPR029062">
    <property type="entry name" value="Class_I_gatase-like"/>
</dbReference>
<reference evidence="15" key="1">
    <citation type="submission" date="2022-02" db="EMBL/GenBank/DDBJ databases">
        <title>Halalkalibacter sp. nov. isolated from Lonar Lake, India.</title>
        <authorList>
            <person name="Joshi A."/>
            <person name="Thite S."/>
            <person name="Lodha T."/>
        </authorList>
    </citation>
    <scope>NUCLEOTIDE SEQUENCE</scope>
    <source>
        <strain evidence="15">MEB205</strain>
    </source>
</reference>
<dbReference type="RefSeq" id="WP_250096882.1">
    <property type="nucleotide sequence ID" value="NZ_JAKRYL010000012.1"/>
</dbReference>